<reference evidence="1" key="1">
    <citation type="submission" date="2021-06" db="EMBL/GenBank/DDBJ databases">
        <title>Updating the genus Pseudomonas: Description of 43 new species and partition of the Pseudomonas putida group.</title>
        <authorList>
            <person name="Girard L."/>
            <person name="Lood C."/>
            <person name="Vandamme P."/>
            <person name="Rokni-Zadeh H."/>
            <person name="Van Noort V."/>
            <person name="Hofte M."/>
            <person name="Lavigne R."/>
            <person name="De Mot R."/>
        </authorList>
    </citation>
    <scope>NUCLEOTIDE SEQUENCE</scope>
    <source>
        <strain evidence="1">SWRI79</strain>
    </source>
</reference>
<keyword evidence="2" id="KW-1185">Reference proteome</keyword>
<dbReference type="Proteomes" id="UP000886900">
    <property type="component" value="Unassembled WGS sequence"/>
</dbReference>
<protein>
    <submittedName>
        <fullName evidence="1">Uncharacterized protein</fullName>
    </submittedName>
</protein>
<accession>A0ABS6PV50</accession>
<evidence type="ECO:0000313" key="2">
    <source>
        <dbReference type="Proteomes" id="UP000886900"/>
    </source>
</evidence>
<gene>
    <name evidence="1" type="ORF">KVG95_13580</name>
</gene>
<comment type="caution">
    <text evidence="1">The sequence shown here is derived from an EMBL/GenBank/DDBJ whole genome shotgun (WGS) entry which is preliminary data.</text>
</comment>
<organism evidence="1 2">
    <name type="scientific">Pseudomonas farris</name>
    <dbReference type="NCBI Taxonomy" id="2841207"/>
    <lineage>
        <taxon>Bacteria</taxon>
        <taxon>Pseudomonadati</taxon>
        <taxon>Pseudomonadota</taxon>
        <taxon>Gammaproteobacteria</taxon>
        <taxon>Pseudomonadales</taxon>
        <taxon>Pseudomonadaceae</taxon>
        <taxon>Pseudomonas</taxon>
    </lineage>
</organism>
<evidence type="ECO:0000313" key="1">
    <source>
        <dbReference type="EMBL" id="MBV4464356.1"/>
    </source>
</evidence>
<feature type="non-terminal residue" evidence="1">
    <location>
        <position position="1"/>
    </location>
</feature>
<name>A0ABS6PV50_9PSED</name>
<proteinExistence type="predicted"/>
<dbReference type="EMBL" id="JAHSTV010000005">
    <property type="protein sequence ID" value="MBV4464356.1"/>
    <property type="molecule type" value="Genomic_DNA"/>
</dbReference>
<sequence>RKHRPGLWESMGLYPSRSRRRPISTELIDQFVSGLMSAGAIQDASMAFKKALIERALNAELGHHHLGYPQF</sequence>